<dbReference type="EMBL" id="GBXM01044430">
    <property type="protein sequence ID" value="JAH64147.1"/>
    <property type="molecule type" value="Transcribed_RNA"/>
</dbReference>
<reference evidence="1" key="2">
    <citation type="journal article" date="2015" name="Fish Shellfish Immunol.">
        <title>Early steps in the European eel (Anguilla anguilla)-Vibrio vulnificus interaction in the gills: Role of the RtxA13 toxin.</title>
        <authorList>
            <person name="Callol A."/>
            <person name="Pajuelo D."/>
            <person name="Ebbesson L."/>
            <person name="Teles M."/>
            <person name="MacKenzie S."/>
            <person name="Amaro C."/>
        </authorList>
    </citation>
    <scope>NUCLEOTIDE SEQUENCE</scope>
</reference>
<sequence>MRVIKSSSSQPQPISIYFHLNWHTKFGEKKLYKLNN</sequence>
<dbReference type="AlphaFoldDB" id="A0A0E9UED5"/>
<organism evidence="1">
    <name type="scientific">Anguilla anguilla</name>
    <name type="common">European freshwater eel</name>
    <name type="synonym">Muraena anguilla</name>
    <dbReference type="NCBI Taxonomy" id="7936"/>
    <lineage>
        <taxon>Eukaryota</taxon>
        <taxon>Metazoa</taxon>
        <taxon>Chordata</taxon>
        <taxon>Craniata</taxon>
        <taxon>Vertebrata</taxon>
        <taxon>Euteleostomi</taxon>
        <taxon>Actinopterygii</taxon>
        <taxon>Neopterygii</taxon>
        <taxon>Teleostei</taxon>
        <taxon>Anguilliformes</taxon>
        <taxon>Anguillidae</taxon>
        <taxon>Anguilla</taxon>
    </lineage>
</organism>
<proteinExistence type="predicted"/>
<evidence type="ECO:0000313" key="1">
    <source>
        <dbReference type="EMBL" id="JAH64147.1"/>
    </source>
</evidence>
<protein>
    <submittedName>
        <fullName evidence="1">Uncharacterized protein</fullName>
    </submittedName>
</protein>
<name>A0A0E9UED5_ANGAN</name>
<accession>A0A0E9UED5</accession>
<reference evidence="1" key="1">
    <citation type="submission" date="2014-11" db="EMBL/GenBank/DDBJ databases">
        <authorList>
            <person name="Amaro Gonzalez C."/>
        </authorList>
    </citation>
    <scope>NUCLEOTIDE SEQUENCE</scope>
</reference>